<gene>
    <name evidence="1" type="ORF">FD33_GL001662</name>
</gene>
<evidence type="ECO:0000313" key="2">
    <source>
        <dbReference type="Proteomes" id="UP000051908"/>
    </source>
</evidence>
<dbReference type="SUPFAM" id="SSF49899">
    <property type="entry name" value="Concanavalin A-like lectins/glucanases"/>
    <property type="match status" value="1"/>
</dbReference>
<reference evidence="1 2" key="1">
    <citation type="journal article" date="2015" name="Genome Announc.">
        <title>Expanding the biotechnology potential of lactobacilli through comparative genomics of 213 strains and associated genera.</title>
        <authorList>
            <person name="Sun Z."/>
            <person name="Harris H.M."/>
            <person name="McCann A."/>
            <person name="Guo C."/>
            <person name="Argimon S."/>
            <person name="Zhang W."/>
            <person name="Yang X."/>
            <person name="Jeffery I.B."/>
            <person name="Cooney J.C."/>
            <person name="Kagawa T.F."/>
            <person name="Liu W."/>
            <person name="Song Y."/>
            <person name="Salvetti E."/>
            <person name="Wrobel A."/>
            <person name="Rasinkangas P."/>
            <person name="Parkhill J."/>
            <person name="Rea M.C."/>
            <person name="O'Sullivan O."/>
            <person name="Ritari J."/>
            <person name="Douillard F.P."/>
            <person name="Paul Ross R."/>
            <person name="Yang R."/>
            <person name="Briner A.E."/>
            <person name="Felis G.E."/>
            <person name="de Vos W.M."/>
            <person name="Barrangou R."/>
            <person name="Klaenhammer T.R."/>
            <person name="Caufield P.W."/>
            <person name="Cui Y."/>
            <person name="Zhang H."/>
            <person name="O'Toole P.W."/>
        </authorList>
    </citation>
    <scope>NUCLEOTIDE SEQUENCE [LARGE SCALE GENOMIC DNA]</scope>
    <source>
        <strain evidence="1 2">DSM 13238</strain>
    </source>
</reference>
<dbReference type="AlphaFoldDB" id="A0A0R1PJN1"/>
<keyword evidence="2" id="KW-1185">Reference proteome</keyword>
<protein>
    <recommendedName>
        <fullName evidence="3">Extracellular protein</fullName>
    </recommendedName>
</protein>
<dbReference type="InterPro" id="IPR013320">
    <property type="entry name" value="ConA-like_dom_sf"/>
</dbReference>
<dbReference type="PATRIC" id="fig|1122151.5.peg.1724"/>
<proteinExistence type="predicted"/>
<comment type="caution">
    <text evidence="1">The sequence shown here is derived from an EMBL/GenBank/DDBJ whole genome shotgun (WGS) entry which is preliminary data.</text>
</comment>
<dbReference type="Gene3D" id="2.60.40.10">
    <property type="entry name" value="Immunoglobulins"/>
    <property type="match status" value="1"/>
</dbReference>
<dbReference type="InterPro" id="IPR013783">
    <property type="entry name" value="Ig-like_fold"/>
</dbReference>
<evidence type="ECO:0000313" key="1">
    <source>
        <dbReference type="EMBL" id="KRL32640.1"/>
    </source>
</evidence>
<name>A0A0R1PJN1_9LACO</name>
<sequence length="749" mass="80702">MFNLKTKYLWRGFLFFLISVAVVFVSGGTVKADDTPTGLSNDDVLGYTPNGSIIGRPAKDGIFTKPSSLINGGTNAAAVVNNTLSNTVYMTFWSSKNNNGILWSNEKNKMDVTKNAYFSFWIKTPVDTTSGGGLAFVMQNDPNGTNALSTLNGNATAPMETLGVWAADQNTSHLSNAIQNSWALEFDNYPNTSGTVNNAFDKDSSLDSTQLSSDKIHIASGYPADEQSYLPLSNGAYSLIHQSPIYRTIGTNSGWHHVSILYNPNSDGKTANVTYKFNDKNIDGTPNTNTGVDSATNPVEADKTVEIDLSKFNLGSDKKITWGFVGAGNTGASESQLIYEQLSSLADVSVDAKIFDSTQNDRELTSNYKEINAGDNLKLQYDLKYNSGQEDVGKIKTTIDVPKNVTLNYGASIKFANGNTENISNSEIDTANKTGVLTHTISLVTNVLNTTNNQATLTLTGTTPTTVADNTKVASSHAHFASDTYIGDAMATDFVIRNPKIKTLNLDASLSSTEISTITSTNLKGSLTYADGSAFESEGALLNVTVDGKSLSQMAVTATDDNKKIDFSLPFYGSSDAGTDLPEQEILGPGTHTITISANDHYNNKSETKTFTVTVDAQSLKLDLGDGDFSFANIQSYYSGDVRRNNDWQVNVIAQDSPWSLSASATSLVNDKNESFDGEMFYRDEQGEVADLESPTLISSSEIKKSETGTFDVTKDWSKNTGILLHSDGDLVSSGKYTGTINWTLNNSI</sequence>
<accession>A0A0R1PJN1</accession>
<evidence type="ECO:0008006" key="3">
    <source>
        <dbReference type="Google" id="ProtNLM"/>
    </source>
</evidence>
<dbReference type="Gene3D" id="2.60.120.200">
    <property type="match status" value="1"/>
</dbReference>
<dbReference type="Proteomes" id="UP000051908">
    <property type="component" value="Unassembled WGS sequence"/>
</dbReference>
<organism evidence="1 2">
    <name type="scientific">Companilactobacillus paralimentarius DSM 13238 = JCM 10415</name>
    <dbReference type="NCBI Taxonomy" id="1122151"/>
    <lineage>
        <taxon>Bacteria</taxon>
        <taxon>Bacillati</taxon>
        <taxon>Bacillota</taxon>
        <taxon>Bacilli</taxon>
        <taxon>Lactobacillales</taxon>
        <taxon>Lactobacillaceae</taxon>
        <taxon>Companilactobacillus</taxon>
    </lineage>
</organism>
<dbReference type="EMBL" id="AZES01000001">
    <property type="protein sequence ID" value="KRL32640.1"/>
    <property type="molecule type" value="Genomic_DNA"/>
</dbReference>